<dbReference type="EMBL" id="CAJGYO010000009">
    <property type="protein sequence ID" value="CAD6254089.1"/>
    <property type="molecule type" value="Genomic_DNA"/>
</dbReference>
<evidence type="ECO:0000313" key="2">
    <source>
        <dbReference type="EMBL" id="CAD6254089.1"/>
    </source>
</evidence>
<dbReference type="AlphaFoldDB" id="A0A811QDA3"/>
<sequence length="121" mass="12477">MMQSLSTGVIITTGELERGMKAWPESPYGSGGGEGRAPAVTSDGEGRVPAGTSQGEGRAEAVAAPYEGEGEGEGERAERRRQPGRGRGKGILASRLGLGGRVADSRRRWGLTARVGVGVVQ</sequence>
<name>A0A811QDA3_9POAL</name>
<accession>A0A811QDA3</accession>
<protein>
    <submittedName>
        <fullName evidence="2">Uncharacterized protein</fullName>
    </submittedName>
</protein>
<gene>
    <name evidence="2" type="ORF">NCGR_LOCUS37698</name>
</gene>
<proteinExistence type="predicted"/>
<feature type="region of interest" description="Disordered" evidence="1">
    <location>
        <begin position="16"/>
        <end position="92"/>
    </location>
</feature>
<dbReference type="Proteomes" id="UP000604825">
    <property type="component" value="Unassembled WGS sequence"/>
</dbReference>
<keyword evidence="3" id="KW-1185">Reference proteome</keyword>
<evidence type="ECO:0000313" key="3">
    <source>
        <dbReference type="Proteomes" id="UP000604825"/>
    </source>
</evidence>
<organism evidence="2 3">
    <name type="scientific">Miscanthus lutarioriparius</name>
    <dbReference type="NCBI Taxonomy" id="422564"/>
    <lineage>
        <taxon>Eukaryota</taxon>
        <taxon>Viridiplantae</taxon>
        <taxon>Streptophyta</taxon>
        <taxon>Embryophyta</taxon>
        <taxon>Tracheophyta</taxon>
        <taxon>Spermatophyta</taxon>
        <taxon>Magnoliopsida</taxon>
        <taxon>Liliopsida</taxon>
        <taxon>Poales</taxon>
        <taxon>Poaceae</taxon>
        <taxon>PACMAD clade</taxon>
        <taxon>Panicoideae</taxon>
        <taxon>Andropogonodae</taxon>
        <taxon>Andropogoneae</taxon>
        <taxon>Saccharinae</taxon>
        <taxon>Miscanthus</taxon>
    </lineage>
</organism>
<evidence type="ECO:0000256" key="1">
    <source>
        <dbReference type="SAM" id="MobiDB-lite"/>
    </source>
</evidence>
<reference evidence="2" key="1">
    <citation type="submission" date="2020-10" db="EMBL/GenBank/DDBJ databases">
        <authorList>
            <person name="Han B."/>
            <person name="Lu T."/>
            <person name="Zhao Q."/>
            <person name="Huang X."/>
            <person name="Zhao Y."/>
        </authorList>
    </citation>
    <scope>NUCLEOTIDE SEQUENCE</scope>
</reference>
<comment type="caution">
    <text evidence="2">The sequence shown here is derived from an EMBL/GenBank/DDBJ whole genome shotgun (WGS) entry which is preliminary data.</text>
</comment>